<reference evidence="1" key="1">
    <citation type="submission" date="2012-12" db="EMBL/GenBank/DDBJ databases">
        <title>Identification and characterization of a phenylalanine ammonia-lyase gene family in Isatis indigotica Fort.</title>
        <authorList>
            <person name="Liu Q."/>
            <person name="Chen J."/>
            <person name="Zhou X."/>
            <person name="Di P."/>
            <person name="Xiao Y."/>
            <person name="Xuan H."/>
            <person name="Zhang L."/>
            <person name="Chen W."/>
        </authorList>
    </citation>
    <scope>NUCLEOTIDE SEQUENCE</scope>
    <source>
        <tissue evidence="1">Salivary gland</tissue>
    </source>
</reference>
<evidence type="ECO:0000313" key="1">
    <source>
        <dbReference type="EMBL" id="JAA71411.1"/>
    </source>
</evidence>
<accession>A0A0K8RJY9</accession>
<proteinExistence type="evidence at transcript level"/>
<dbReference type="GO" id="GO:0032259">
    <property type="term" value="P:methylation"/>
    <property type="evidence" value="ECO:0007669"/>
    <property type="project" value="UniProtKB-KW"/>
</dbReference>
<organism evidence="1">
    <name type="scientific">Ixodes ricinus</name>
    <name type="common">Common tick</name>
    <name type="synonym">Acarus ricinus</name>
    <dbReference type="NCBI Taxonomy" id="34613"/>
    <lineage>
        <taxon>Eukaryota</taxon>
        <taxon>Metazoa</taxon>
        <taxon>Ecdysozoa</taxon>
        <taxon>Arthropoda</taxon>
        <taxon>Chelicerata</taxon>
        <taxon>Arachnida</taxon>
        <taxon>Acari</taxon>
        <taxon>Parasitiformes</taxon>
        <taxon>Ixodida</taxon>
        <taxon>Ixodoidea</taxon>
        <taxon>Ixodidae</taxon>
        <taxon>Ixodinae</taxon>
        <taxon>Ixodes</taxon>
    </lineage>
</organism>
<name>A0A0K8RJY9_IXORI</name>
<dbReference type="GO" id="GO:0008168">
    <property type="term" value="F:methyltransferase activity"/>
    <property type="evidence" value="ECO:0007669"/>
    <property type="project" value="UniProtKB-KW"/>
</dbReference>
<protein>
    <submittedName>
        <fullName evidence="1">Putative mrna cap guanine-n7 methyltransferase</fullName>
    </submittedName>
</protein>
<keyword evidence="1" id="KW-0489">Methyltransferase</keyword>
<keyword evidence="1" id="KW-0808">Transferase</keyword>
<dbReference type="EMBL" id="GADI01002397">
    <property type="protein sequence ID" value="JAA71411.1"/>
    <property type="molecule type" value="mRNA"/>
</dbReference>
<sequence>MYCARMFIVIHLFRGKSGILICRIWPPGPALRFNSILFSIVLNSFLHRIQEKFFCRLVSYYTSLPFHLAMENRPRIQGHPQHLPS</sequence>
<dbReference type="AlphaFoldDB" id="A0A0K8RJY9"/>